<dbReference type="InterPro" id="IPR046342">
    <property type="entry name" value="CBS_dom_sf"/>
</dbReference>
<dbReference type="EMBL" id="JAAHFQ010000284">
    <property type="protein sequence ID" value="NER28950.1"/>
    <property type="molecule type" value="Genomic_DNA"/>
</dbReference>
<proteinExistence type="predicted"/>
<keyword evidence="4" id="KW-0808">Transferase</keyword>
<dbReference type="CDD" id="cd00130">
    <property type="entry name" value="PAS"/>
    <property type="match status" value="3"/>
</dbReference>
<dbReference type="SMART" id="SM00387">
    <property type="entry name" value="HATPase_c"/>
    <property type="match status" value="1"/>
</dbReference>
<evidence type="ECO:0000256" key="1">
    <source>
        <dbReference type="ARBA" id="ARBA00000085"/>
    </source>
</evidence>
<reference evidence="13" key="1">
    <citation type="submission" date="2019-11" db="EMBL/GenBank/DDBJ databases">
        <title>Genomic insights into an expanded diversity of filamentous marine cyanobacteria reveals the extraordinary biosynthetic potential of Moorea and Okeania.</title>
        <authorList>
            <person name="Ferreira Leao T."/>
            <person name="Wang M."/>
            <person name="Moss N."/>
            <person name="Da Silva R."/>
            <person name="Sanders J."/>
            <person name="Nurk S."/>
            <person name="Gurevich A."/>
            <person name="Humphrey G."/>
            <person name="Reher R."/>
            <person name="Zhu Q."/>
            <person name="Belda-Ferre P."/>
            <person name="Glukhov E."/>
            <person name="Rex R."/>
            <person name="Dorrestein P.C."/>
            <person name="Knight R."/>
            <person name="Pevzner P."/>
            <person name="Gerwick W.H."/>
            <person name="Gerwick L."/>
        </authorList>
    </citation>
    <scope>NUCLEOTIDE SEQUENCE</scope>
    <source>
        <strain evidence="13">SIO1C4</strain>
    </source>
</reference>
<keyword evidence="5" id="KW-0418">Kinase</keyword>
<evidence type="ECO:0000256" key="7">
    <source>
        <dbReference type="PROSITE-ProRule" id="PRU00703"/>
    </source>
</evidence>
<dbReference type="CDD" id="cd17774">
    <property type="entry name" value="CBS_two-component_sensor_histidine_kinase_repeat2"/>
    <property type="match status" value="1"/>
</dbReference>
<name>A0A6B3NBI8_9CYAN</name>
<dbReference type="PROSITE" id="PS50109">
    <property type="entry name" value="HIS_KIN"/>
    <property type="match status" value="1"/>
</dbReference>
<dbReference type="Pfam" id="PF13426">
    <property type="entry name" value="PAS_9"/>
    <property type="match status" value="1"/>
</dbReference>
<dbReference type="CDD" id="cd00075">
    <property type="entry name" value="HATPase"/>
    <property type="match status" value="1"/>
</dbReference>
<feature type="domain" description="CBS" evidence="12">
    <location>
        <begin position="114"/>
        <end position="174"/>
    </location>
</feature>
<keyword evidence="7" id="KW-0129">CBS domain</keyword>
<dbReference type="InterPro" id="IPR004358">
    <property type="entry name" value="Sig_transdc_His_kin-like_C"/>
</dbReference>
<accession>A0A6B3NBI8</accession>
<evidence type="ECO:0000259" key="11">
    <source>
        <dbReference type="PROSITE" id="PS50113"/>
    </source>
</evidence>
<dbReference type="SMART" id="SM00116">
    <property type="entry name" value="CBS"/>
    <property type="match status" value="3"/>
</dbReference>
<keyword evidence="8" id="KW-0175">Coiled coil</keyword>
<dbReference type="SUPFAM" id="SSF55874">
    <property type="entry name" value="ATPase domain of HSP90 chaperone/DNA topoisomerase II/histidine kinase"/>
    <property type="match status" value="1"/>
</dbReference>
<evidence type="ECO:0000256" key="4">
    <source>
        <dbReference type="ARBA" id="ARBA00022679"/>
    </source>
</evidence>
<dbReference type="Pfam" id="PF08447">
    <property type="entry name" value="PAS_3"/>
    <property type="match status" value="1"/>
</dbReference>
<dbReference type="SUPFAM" id="SSF54631">
    <property type="entry name" value="CBS-domain pair"/>
    <property type="match status" value="2"/>
</dbReference>
<dbReference type="Pfam" id="PF08448">
    <property type="entry name" value="PAS_4"/>
    <property type="match status" value="1"/>
</dbReference>
<keyword evidence="6" id="KW-0902">Two-component regulatory system</keyword>
<feature type="domain" description="PAS" evidence="10">
    <location>
        <begin position="762"/>
        <end position="832"/>
    </location>
</feature>
<dbReference type="EC" id="2.7.13.3" evidence="2"/>
<dbReference type="InterPro" id="IPR035965">
    <property type="entry name" value="PAS-like_dom_sf"/>
</dbReference>
<dbReference type="InterPro" id="IPR036097">
    <property type="entry name" value="HisK_dim/P_sf"/>
</dbReference>
<dbReference type="SMART" id="SM00086">
    <property type="entry name" value="PAC"/>
    <property type="match status" value="3"/>
</dbReference>
<dbReference type="Gene3D" id="3.30.565.10">
    <property type="entry name" value="Histidine kinase-like ATPase, C-terminal domain"/>
    <property type="match status" value="1"/>
</dbReference>
<dbReference type="PANTHER" id="PTHR43304">
    <property type="entry name" value="PHYTOCHROME-LIKE PROTEIN CPH1"/>
    <property type="match status" value="1"/>
</dbReference>
<evidence type="ECO:0000259" key="10">
    <source>
        <dbReference type="PROSITE" id="PS50112"/>
    </source>
</evidence>
<dbReference type="CDD" id="cd04620">
    <property type="entry name" value="CBS_two-component_sensor_histidine_kinase_repeat1"/>
    <property type="match status" value="1"/>
</dbReference>
<dbReference type="PROSITE" id="PS51371">
    <property type="entry name" value="CBS"/>
    <property type="match status" value="1"/>
</dbReference>
<feature type="domain" description="PAC" evidence="11">
    <location>
        <begin position="709"/>
        <end position="761"/>
    </location>
</feature>
<dbReference type="InterPro" id="IPR005467">
    <property type="entry name" value="His_kinase_dom"/>
</dbReference>
<evidence type="ECO:0000313" key="13">
    <source>
        <dbReference type="EMBL" id="NER28950.1"/>
    </source>
</evidence>
<gene>
    <name evidence="13" type="ORF">F6J89_15260</name>
</gene>
<dbReference type="InterPro" id="IPR001610">
    <property type="entry name" value="PAC"/>
</dbReference>
<keyword evidence="3" id="KW-0597">Phosphoprotein</keyword>
<dbReference type="InterPro" id="IPR013767">
    <property type="entry name" value="PAS_fold"/>
</dbReference>
<dbReference type="PROSITE" id="PS50112">
    <property type="entry name" value="PAS"/>
    <property type="match status" value="3"/>
</dbReference>
<comment type="caution">
    <text evidence="13">The sequence shown here is derived from an EMBL/GenBank/DDBJ whole genome shotgun (WGS) entry which is preliminary data.</text>
</comment>
<dbReference type="GO" id="GO:0000155">
    <property type="term" value="F:phosphorelay sensor kinase activity"/>
    <property type="evidence" value="ECO:0007669"/>
    <property type="project" value="InterPro"/>
</dbReference>
<evidence type="ECO:0000256" key="2">
    <source>
        <dbReference type="ARBA" id="ARBA00012438"/>
    </source>
</evidence>
<dbReference type="PRINTS" id="PR00344">
    <property type="entry name" value="BCTRLSENSOR"/>
</dbReference>
<organism evidence="13">
    <name type="scientific">Symploca sp. SIO1C4</name>
    <dbReference type="NCBI Taxonomy" id="2607765"/>
    <lineage>
        <taxon>Bacteria</taxon>
        <taxon>Bacillati</taxon>
        <taxon>Cyanobacteriota</taxon>
        <taxon>Cyanophyceae</taxon>
        <taxon>Coleofasciculales</taxon>
        <taxon>Coleofasciculaceae</taxon>
        <taxon>Symploca</taxon>
    </lineage>
</organism>
<dbReference type="InterPro" id="IPR000014">
    <property type="entry name" value="PAS"/>
</dbReference>
<dbReference type="CDD" id="cd00082">
    <property type="entry name" value="HisKA"/>
    <property type="match status" value="1"/>
</dbReference>
<dbReference type="InterPro" id="IPR013656">
    <property type="entry name" value="PAS_4"/>
</dbReference>
<dbReference type="Pfam" id="PF00512">
    <property type="entry name" value="HisKA"/>
    <property type="match status" value="1"/>
</dbReference>
<dbReference type="InterPro" id="IPR000644">
    <property type="entry name" value="CBS_dom"/>
</dbReference>
<dbReference type="Gene3D" id="1.10.287.130">
    <property type="match status" value="1"/>
</dbReference>
<feature type="domain" description="PAS" evidence="10">
    <location>
        <begin position="520"/>
        <end position="584"/>
    </location>
</feature>
<dbReference type="InterPro" id="IPR036890">
    <property type="entry name" value="HATPase_C_sf"/>
</dbReference>
<evidence type="ECO:0000259" key="9">
    <source>
        <dbReference type="PROSITE" id="PS50109"/>
    </source>
</evidence>
<protein>
    <recommendedName>
        <fullName evidence="2">histidine kinase</fullName>
        <ecNumber evidence="2">2.7.13.3</ecNumber>
    </recommendedName>
</protein>
<evidence type="ECO:0000256" key="6">
    <source>
        <dbReference type="ARBA" id="ARBA00023012"/>
    </source>
</evidence>
<dbReference type="GO" id="GO:0006355">
    <property type="term" value="P:regulation of DNA-templated transcription"/>
    <property type="evidence" value="ECO:0007669"/>
    <property type="project" value="InterPro"/>
</dbReference>
<evidence type="ECO:0000259" key="12">
    <source>
        <dbReference type="PROSITE" id="PS51371"/>
    </source>
</evidence>
<dbReference type="PANTHER" id="PTHR43304:SF1">
    <property type="entry name" value="PAC DOMAIN-CONTAINING PROTEIN"/>
    <property type="match status" value="1"/>
</dbReference>
<feature type="domain" description="PAS" evidence="10">
    <location>
        <begin position="635"/>
        <end position="705"/>
    </location>
</feature>
<dbReference type="Pfam" id="PF00989">
    <property type="entry name" value="PAS"/>
    <property type="match status" value="1"/>
</dbReference>
<dbReference type="InterPro" id="IPR003661">
    <property type="entry name" value="HisK_dim/P_dom"/>
</dbReference>
<dbReference type="SMART" id="SM00091">
    <property type="entry name" value="PAS"/>
    <property type="match status" value="4"/>
</dbReference>
<evidence type="ECO:0000256" key="5">
    <source>
        <dbReference type="ARBA" id="ARBA00022777"/>
    </source>
</evidence>
<dbReference type="NCBIfam" id="TIGR00229">
    <property type="entry name" value="sensory_box"/>
    <property type="match status" value="3"/>
</dbReference>
<comment type="catalytic activity">
    <reaction evidence="1">
        <text>ATP + protein L-histidine = ADP + protein N-phospho-L-histidine.</text>
        <dbReference type="EC" id="2.7.13.3"/>
    </reaction>
</comment>
<dbReference type="Gene3D" id="3.30.450.20">
    <property type="entry name" value="PAS domain"/>
    <property type="match status" value="4"/>
</dbReference>
<dbReference type="InterPro" id="IPR000700">
    <property type="entry name" value="PAS-assoc_C"/>
</dbReference>
<dbReference type="Pfam" id="PF02518">
    <property type="entry name" value="HATPase_c"/>
    <property type="match status" value="1"/>
</dbReference>
<dbReference type="Gene3D" id="3.10.580.10">
    <property type="entry name" value="CBS-domain"/>
    <property type="match status" value="2"/>
</dbReference>
<dbReference type="AlphaFoldDB" id="A0A6B3NBI8"/>
<evidence type="ECO:0000256" key="8">
    <source>
        <dbReference type="SAM" id="Coils"/>
    </source>
</evidence>
<dbReference type="FunFam" id="3.30.565.10:FF:000006">
    <property type="entry name" value="Sensor histidine kinase WalK"/>
    <property type="match status" value="1"/>
</dbReference>
<feature type="domain" description="PAC" evidence="11">
    <location>
        <begin position="836"/>
        <end position="888"/>
    </location>
</feature>
<dbReference type="InterPro" id="IPR013655">
    <property type="entry name" value="PAS_fold_3"/>
</dbReference>
<dbReference type="InterPro" id="IPR003594">
    <property type="entry name" value="HATPase_dom"/>
</dbReference>
<dbReference type="SUPFAM" id="SSF55785">
    <property type="entry name" value="PYP-like sensor domain (PAS domain)"/>
    <property type="match status" value="4"/>
</dbReference>
<dbReference type="PROSITE" id="PS50113">
    <property type="entry name" value="PAC"/>
    <property type="match status" value="2"/>
</dbReference>
<dbReference type="SUPFAM" id="SSF47384">
    <property type="entry name" value="Homodimeric domain of signal transducing histidine kinase"/>
    <property type="match status" value="1"/>
</dbReference>
<dbReference type="InterPro" id="IPR052162">
    <property type="entry name" value="Sensor_kinase/Photoreceptor"/>
</dbReference>
<dbReference type="SMART" id="SM00388">
    <property type="entry name" value="HisKA"/>
    <property type="match status" value="1"/>
</dbReference>
<dbReference type="Pfam" id="PF00571">
    <property type="entry name" value="CBS"/>
    <property type="match status" value="3"/>
</dbReference>
<sequence>MSLQASPISSEALEAAIDSHPLKVTAETCLSDIIHLICQLGSSCKLSQGVVVESFPHQSPAQTLPAKSIENNRVSSCVLVMAGTKLLGLLTEHDLVKVAASGMKLEAVKVAAIMTSTVITLRKSDLQDVFAVLKLFRQHRIRHLPILDDCDQLLGIVTLDSITRLLQPAEILKMLKVAQVMTTQLLYTAPTTSLLDIAKLMVEHQVSCIAIAEEAAPKAIAQPKDYQQQSLVLKPTNYHHPQLESLSHHTNLTLTSEQLVPMGIVTEQDLVQFQALELDWQRLEAQTLIHSPLSCLSPQDSLWTAHQQMQQQHVEQLLVSGVEGELIGLISQNSLLGTFYPSQMYHLIQTLQQKFEQLQAEKISIEQSALLQQAQIELSQRQRTELLQKANQALSSSIATNRALLKAIPDSILRISRDGTLVNYKTAKDGSMPLLVKQFLGKHLTQILPAEVAKPAMDCVECALKTSEIQTLEYQLSLNGSIHDYEARFAVSDAEEVMVIVRDITERNQALAALQQQLAAVEASIDGIAIVNKEGKYIYINKSHVQLFGYHSAQELIGKSWSELYYQEEIHRFKCEILPILEQEGRWRGEVIAKRLDGSTFAEEISLTLTVEGSLVCICRDITERKQAEAALRASEERFRATFEQAAVGIAHTGFDGKFLRLNQKCCDIVGYSYEQMLTKSFVDITHPDDVDVDQRYVEQLLAGEINTFSMEKRYYRQDKSIVWVNLTGSLVRKPSGELDYFVGVIEDISDRKRAEAALQDSEQKYRSVVESVKEVIFQTDIKGLWTFLNPAWTEITGFSIEDSLGKNFVDYIHPDDRKQCLELWHKLITGQQEYCRHEIRYLTKNNSLRWIDALARLVVDAKGNTIGISGTLHDFTKRKQAQEELRKALEQEKELSELKSRFVSMTSHEFRTPLTTILGSTELLRYYSHKWSEQKKILHYDRIQANVQHMTKMLDDVLLLGKAEAGKLEFKPVALDIVNFCRSLVEESQLSLGGKHQIVFLYKDQGLDIQNTTVAATVQLANYAHLDEKLLRHILSNLLSNAIKYSPIDSTIKFELFLQEKEVIFQIKDQGIGIPPEDQQHLFKSFHRAQNVGKVTGTGLGLAIVKKSVDLHDGKIKVDSQVGVGTTFTVNLPRGKEYL</sequence>
<feature type="domain" description="Histidine kinase" evidence="9">
    <location>
        <begin position="906"/>
        <end position="1137"/>
    </location>
</feature>
<feature type="coiled-coil region" evidence="8">
    <location>
        <begin position="873"/>
        <end position="902"/>
    </location>
</feature>
<evidence type="ECO:0000256" key="3">
    <source>
        <dbReference type="ARBA" id="ARBA00022553"/>
    </source>
</evidence>